<dbReference type="GO" id="GO:0005524">
    <property type="term" value="F:ATP binding"/>
    <property type="evidence" value="ECO:0007669"/>
    <property type="project" value="UniProtKB-KW"/>
</dbReference>
<keyword evidence="5 9" id="KW-0067">ATP-binding</keyword>
<evidence type="ECO:0000256" key="1">
    <source>
        <dbReference type="ARBA" id="ARBA00022490"/>
    </source>
</evidence>
<dbReference type="UniPathway" id="UPA00241">
    <property type="reaction ID" value="UER00355"/>
</dbReference>
<dbReference type="EMBL" id="FLRH01000004">
    <property type="protein sequence ID" value="SBT67812.1"/>
    <property type="molecule type" value="Genomic_DNA"/>
</dbReference>
<dbReference type="EC" id="2.7.7.3" evidence="9"/>
<evidence type="ECO:0000259" key="10">
    <source>
        <dbReference type="Pfam" id="PF01467"/>
    </source>
</evidence>
<dbReference type="PANTHER" id="PTHR21342">
    <property type="entry name" value="PHOSPHOPANTETHEINE ADENYLYLTRANSFERASE"/>
    <property type="match status" value="1"/>
</dbReference>
<dbReference type="NCBIfam" id="TIGR01510">
    <property type="entry name" value="coaD_prev_kdtB"/>
    <property type="match status" value="1"/>
</dbReference>
<dbReference type="Proteomes" id="UP000199558">
    <property type="component" value="Unassembled WGS sequence"/>
</dbReference>
<dbReference type="AlphaFoldDB" id="A0A1A9BG12"/>
<accession>A0A1A9BG12</accession>
<keyword evidence="2 9" id="KW-0808">Transferase</keyword>
<dbReference type="GO" id="GO:0005737">
    <property type="term" value="C:cytoplasm"/>
    <property type="evidence" value="ECO:0007669"/>
    <property type="project" value="UniProtKB-SubCell"/>
</dbReference>
<evidence type="ECO:0000313" key="12">
    <source>
        <dbReference type="Proteomes" id="UP000199558"/>
    </source>
</evidence>
<evidence type="ECO:0000256" key="3">
    <source>
        <dbReference type="ARBA" id="ARBA00022695"/>
    </source>
</evidence>
<feature type="site" description="Transition state stabilizer" evidence="9">
    <location>
        <position position="32"/>
    </location>
</feature>
<protein>
    <recommendedName>
        <fullName evidence="9">Phosphopantetheine adenylyltransferase</fullName>
        <ecNumber evidence="9">2.7.7.3</ecNumber>
    </recommendedName>
    <alternativeName>
        <fullName evidence="9">Dephospho-CoA pyrophosphorylase</fullName>
    </alternativeName>
    <alternativeName>
        <fullName evidence="9">Pantetheine-phosphate adenylyltransferase</fullName>
        <shortName evidence="9">PPAT</shortName>
    </alternativeName>
</protein>
<dbReference type="HAMAP" id="MF_00151">
    <property type="entry name" value="PPAT_bact"/>
    <property type="match status" value="1"/>
</dbReference>
<evidence type="ECO:0000256" key="5">
    <source>
        <dbReference type="ARBA" id="ARBA00022840"/>
    </source>
</evidence>
<comment type="similarity">
    <text evidence="9">Belongs to the bacterial CoaD family.</text>
</comment>
<feature type="binding site" evidence="9">
    <location>
        <begin position="24"/>
        <end position="25"/>
    </location>
    <ligand>
        <name>ATP</name>
        <dbReference type="ChEBI" id="CHEBI:30616"/>
    </ligand>
</feature>
<feature type="binding site" evidence="9">
    <location>
        <position position="103"/>
    </location>
    <ligand>
        <name>substrate</name>
    </ligand>
</feature>
<dbReference type="NCBIfam" id="TIGR00125">
    <property type="entry name" value="cyt_tran_rel"/>
    <property type="match status" value="1"/>
</dbReference>
<feature type="binding site" evidence="9">
    <location>
        <begin position="137"/>
        <end position="143"/>
    </location>
    <ligand>
        <name>ATP</name>
        <dbReference type="ChEBI" id="CHEBI:30616"/>
    </ligand>
</feature>
<comment type="cofactor">
    <cofactor evidence="9">
        <name>Mg(2+)</name>
        <dbReference type="ChEBI" id="CHEBI:18420"/>
    </cofactor>
</comment>
<dbReference type="GO" id="GO:0015937">
    <property type="term" value="P:coenzyme A biosynthetic process"/>
    <property type="evidence" value="ECO:0007669"/>
    <property type="project" value="UniProtKB-UniRule"/>
</dbReference>
<evidence type="ECO:0000256" key="4">
    <source>
        <dbReference type="ARBA" id="ARBA00022741"/>
    </source>
</evidence>
<keyword evidence="1 9" id="KW-0963">Cytoplasm</keyword>
<keyword evidence="12" id="KW-1185">Reference proteome</keyword>
<comment type="function">
    <text evidence="9">Reversibly transfers an adenylyl group from ATP to 4'-phosphopantetheine, yielding dephospho-CoA (dPCoA) and pyrophosphate.</text>
</comment>
<feature type="binding site" evidence="9">
    <location>
        <position position="56"/>
    </location>
    <ligand>
        <name>substrate</name>
    </ligand>
</feature>
<evidence type="ECO:0000256" key="2">
    <source>
        <dbReference type="ARBA" id="ARBA00022679"/>
    </source>
</evidence>
<dbReference type="InterPro" id="IPR001980">
    <property type="entry name" value="PPAT"/>
</dbReference>
<keyword evidence="6 9" id="KW-0460">Magnesium</keyword>
<dbReference type="SUPFAM" id="SSF52374">
    <property type="entry name" value="Nucleotidylyl transferase"/>
    <property type="match status" value="1"/>
</dbReference>
<comment type="subcellular location">
    <subcellularLocation>
        <location evidence="9">Cytoplasm</location>
    </subcellularLocation>
</comment>
<feature type="binding site" evidence="9">
    <location>
        <position position="24"/>
    </location>
    <ligand>
        <name>substrate</name>
    </ligand>
</feature>
<comment type="pathway">
    <text evidence="9">Cofactor biosynthesis; coenzyme A biosynthesis; CoA from (R)-pantothenate: step 4/5.</text>
</comment>
<dbReference type="GO" id="GO:0004595">
    <property type="term" value="F:pantetheine-phosphate adenylyltransferase activity"/>
    <property type="evidence" value="ECO:0007669"/>
    <property type="project" value="UniProtKB-UniRule"/>
</dbReference>
<organism evidence="11 12">
    <name type="scientific">Micromonospora sediminicola</name>
    <dbReference type="NCBI Taxonomy" id="946078"/>
    <lineage>
        <taxon>Bacteria</taxon>
        <taxon>Bacillati</taxon>
        <taxon>Actinomycetota</taxon>
        <taxon>Actinomycetes</taxon>
        <taxon>Micromonosporales</taxon>
        <taxon>Micromonosporaceae</taxon>
        <taxon>Micromonospora</taxon>
    </lineage>
</organism>
<comment type="catalytic activity">
    <reaction evidence="8 9">
        <text>(R)-4'-phosphopantetheine + ATP + H(+) = 3'-dephospho-CoA + diphosphate</text>
        <dbReference type="Rhea" id="RHEA:19801"/>
        <dbReference type="ChEBI" id="CHEBI:15378"/>
        <dbReference type="ChEBI" id="CHEBI:30616"/>
        <dbReference type="ChEBI" id="CHEBI:33019"/>
        <dbReference type="ChEBI" id="CHEBI:57328"/>
        <dbReference type="ChEBI" id="CHEBI:61723"/>
        <dbReference type="EC" id="2.7.7.3"/>
    </reaction>
</comment>
<dbReference type="InterPro" id="IPR004821">
    <property type="entry name" value="Cyt_trans-like"/>
</dbReference>
<comment type="subunit">
    <text evidence="9">Homohexamer.</text>
</comment>
<dbReference type="STRING" id="946078.GA0070622_4877"/>
<feature type="domain" description="Cytidyltransferase-like" evidence="10">
    <location>
        <begin position="20"/>
        <end position="147"/>
    </location>
</feature>
<dbReference type="OrthoDB" id="9806661at2"/>
<keyword evidence="7 9" id="KW-0173">Coenzyme A biosynthesis</keyword>
<evidence type="ECO:0000256" key="8">
    <source>
        <dbReference type="ARBA" id="ARBA00029346"/>
    </source>
</evidence>
<dbReference type="PRINTS" id="PR01020">
    <property type="entry name" value="LPSBIOSNTHSS"/>
</dbReference>
<dbReference type="InterPro" id="IPR014729">
    <property type="entry name" value="Rossmann-like_a/b/a_fold"/>
</dbReference>
<feature type="binding site" evidence="9">
    <location>
        <position position="89"/>
    </location>
    <ligand>
        <name>substrate</name>
    </ligand>
</feature>
<gene>
    <name evidence="9" type="primary">coaD</name>
    <name evidence="11" type="ORF">GA0070622_4877</name>
</gene>
<reference evidence="12" key="1">
    <citation type="submission" date="2016-06" db="EMBL/GenBank/DDBJ databases">
        <authorList>
            <person name="Varghese N."/>
            <person name="Submissions Spin"/>
        </authorList>
    </citation>
    <scope>NUCLEOTIDE SEQUENCE [LARGE SCALE GENOMIC DNA]</scope>
    <source>
        <strain evidence="12">DSM 45794</strain>
    </source>
</reference>
<sequence length="149" mass="15768">MTAEPHPAAPGVGSVRVRAVYPGSFDPVTPGHLDVVRRARDLFDELVVLVAVNSAKQPGRSEEERAAAVRAALPAGWTSVTVAAWSGLTATYCRRHEVGVIVRGLRNTTDLQAEYRLAAMNQSLGVPTVFLPALPELVAVSSTAVRTVG</sequence>
<feature type="binding site" evidence="9">
    <location>
        <position position="32"/>
    </location>
    <ligand>
        <name>ATP</name>
        <dbReference type="ChEBI" id="CHEBI:30616"/>
    </ligand>
</feature>
<evidence type="ECO:0000256" key="9">
    <source>
        <dbReference type="HAMAP-Rule" id="MF_00151"/>
    </source>
</evidence>
<dbReference type="PANTHER" id="PTHR21342:SF1">
    <property type="entry name" value="PHOSPHOPANTETHEINE ADENYLYLTRANSFERASE"/>
    <property type="match status" value="1"/>
</dbReference>
<keyword evidence="4 9" id="KW-0547">Nucleotide-binding</keyword>
<proteinExistence type="inferred from homology"/>
<feature type="binding site" evidence="9">
    <location>
        <begin position="104"/>
        <end position="106"/>
    </location>
    <ligand>
        <name>ATP</name>
        <dbReference type="ChEBI" id="CHEBI:30616"/>
    </ligand>
</feature>
<evidence type="ECO:0000313" key="11">
    <source>
        <dbReference type="EMBL" id="SBT67812.1"/>
    </source>
</evidence>
<keyword evidence="3 9" id="KW-0548">Nucleotidyltransferase</keyword>
<dbReference type="Pfam" id="PF01467">
    <property type="entry name" value="CTP_transf_like"/>
    <property type="match status" value="1"/>
</dbReference>
<dbReference type="Gene3D" id="3.40.50.620">
    <property type="entry name" value="HUPs"/>
    <property type="match status" value="1"/>
</dbReference>
<evidence type="ECO:0000256" key="6">
    <source>
        <dbReference type="ARBA" id="ARBA00022842"/>
    </source>
</evidence>
<evidence type="ECO:0000256" key="7">
    <source>
        <dbReference type="ARBA" id="ARBA00022993"/>
    </source>
</evidence>
<feature type="binding site" evidence="9">
    <location>
        <position position="114"/>
    </location>
    <ligand>
        <name>ATP</name>
        <dbReference type="ChEBI" id="CHEBI:30616"/>
    </ligand>
</feature>
<name>A0A1A9BG12_9ACTN</name>